<evidence type="ECO:0000313" key="3">
    <source>
        <dbReference type="WBParaSite" id="TASK_0000524901-mRNA-1"/>
    </source>
</evidence>
<dbReference type="OrthoDB" id="6281021at2759"/>
<evidence type="ECO:0000313" key="1">
    <source>
        <dbReference type="EMBL" id="VDK34759.1"/>
    </source>
</evidence>
<gene>
    <name evidence="1" type="ORF">TASK_LOCUS5250</name>
</gene>
<dbReference type="EMBL" id="UYRS01018402">
    <property type="protein sequence ID" value="VDK34759.1"/>
    <property type="molecule type" value="Genomic_DNA"/>
</dbReference>
<organism evidence="3">
    <name type="scientific">Taenia asiatica</name>
    <name type="common">Asian tapeworm</name>
    <dbReference type="NCBI Taxonomy" id="60517"/>
    <lineage>
        <taxon>Eukaryota</taxon>
        <taxon>Metazoa</taxon>
        <taxon>Spiralia</taxon>
        <taxon>Lophotrochozoa</taxon>
        <taxon>Platyhelminthes</taxon>
        <taxon>Cestoda</taxon>
        <taxon>Eucestoda</taxon>
        <taxon>Cyclophyllidea</taxon>
        <taxon>Taeniidae</taxon>
        <taxon>Taenia</taxon>
    </lineage>
</organism>
<dbReference type="WBParaSite" id="TASK_0000524901-mRNA-1">
    <property type="protein sequence ID" value="TASK_0000524901-mRNA-1"/>
    <property type="gene ID" value="TASK_0000524901"/>
</dbReference>
<reference evidence="3" key="1">
    <citation type="submission" date="2017-02" db="UniProtKB">
        <authorList>
            <consortium name="WormBaseParasite"/>
        </authorList>
    </citation>
    <scope>IDENTIFICATION</scope>
</reference>
<protein>
    <submittedName>
        <fullName evidence="1 3">Uncharacterized protein</fullName>
    </submittedName>
</protein>
<keyword evidence="2" id="KW-1185">Reference proteome</keyword>
<name>A0A0R3W573_TAEAS</name>
<evidence type="ECO:0000313" key="2">
    <source>
        <dbReference type="Proteomes" id="UP000282613"/>
    </source>
</evidence>
<accession>A0A0R3W573</accession>
<dbReference type="Proteomes" id="UP000282613">
    <property type="component" value="Unassembled WGS sequence"/>
</dbReference>
<sequence>MNLVFLREESRNRIRMAPFGVNSKATFVISSVELENLKTAARPAILPDPPPQPRSRSVILQLEKDRRLRDNVLIDEINEQAYLLEAKMDNPCLPKSLADAKMDLVKALQLQQRLRSRSDVLTQIKTATTPTAFMQ</sequence>
<proteinExistence type="predicted"/>
<reference evidence="1 2" key="2">
    <citation type="submission" date="2018-11" db="EMBL/GenBank/DDBJ databases">
        <authorList>
            <consortium name="Pathogen Informatics"/>
        </authorList>
    </citation>
    <scope>NUCLEOTIDE SEQUENCE [LARGE SCALE GENOMIC DNA]</scope>
</reference>
<dbReference type="AlphaFoldDB" id="A0A0R3W573"/>
<dbReference type="STRING" id="60517.A0A0R3W573"/>